<sequence length="54" mass="6110">MSTLVQVLIAFFLPPISVLMTNGFGLQFLLNILLCLLFYLPGSIHALYLVLRDR</sequence>
<keyword evidence="8" id="KW-1185">Reference proteome</keyword>
<evidence type="ECO:0000256" key="3">
    <source>
        <dbReference type="ARBA" id="ARBA00022692"/>
    </source>
</evidence>
<feature type="transmembrane region" description="Helical" evidence="6">
    <location>
        <begin position="28"/>
        <end position="51"/>
    </location>
</feature>
<organism evidence="7 8">
    <name type="scientific">Methylobacterium haplocladii</name>
    <dbReference type="NCBI Taxonomy" id="1176176"/>
    <lineage>
        <taxon>Bacteria</taxon>
        <taxon>Pseudomonadati</taxon>
        <taxon>Pseudomonadota</taxon>
        <taxon>Alphaproteobacteria</taxon>
        <taxon>Hyphomicrobiales</taxon>
        <taxon>Methylobacteriaceae</taxon>
        <taxon>Methylobacterium</taxon>
    </lineage>
</organism>
<reference evidence="7 8" key="1">
    <citation type="submission" date="2019-07" db="EMBL/GenBank/DDBJ databases">
        <title>Whole genome shotgun sequence of Methylobacterium haplocladii NBRC 107714.</title>
        <authorList>
            <person name="Hosoyama A."/>
            <person name="Uohara A."/>
            <person name="Ohji S."/>
            <person name="Ichikawa N."/>
        </authorList>
    </citation>
    <scope>NUCLEOTIDE SEQUENCE [LARGE SCALE GENOMIC DNA]</scope>
    <source>
        <strain evidence="7 8">NBRC 107714</strain>
    </source>
</reference>
<protein>
    <recommendedName>
        <fullName evidence="9">Proteolipid membrane potential modulator</fullName>
    </recommendedName>
</protein>
<name>A0A512IP56_9HYPH</name>
<dbReference type="PANTHER" id="PTHR21659">
    <property type="entry name" value="HYDROPHOBIC PROTEIN RCI2 LOW TEMPERATURE AND SALT RESPONSIVE PROTEIN LTI6 -RELATED"/>
    <property type="match status" value="1"/>
</dbReference>
<gene>
    <name evidence="7" type="ORF">MHA02_18710</name>
</gene>
<dbReference type="GO" id="GO:0016020">
    <property type="term" value="C:membrane"/>
    <property type="evidence" value="ECO:0007669"/>
    <property type="project" value="UniProtKB-SubCell"/>
</dbReference>
<evidence type="ECO:0000256" key="5">
    <source>
        <dbReference type="ARBA" id="ARBA00023136"/>
    </source>
</evidence>
<dbReference type="EMBL" id="BJZT01000018">
    <property type="protein sequence ID" value="GEO99483.1"/>
    <property type="molecule type" value="Genomic_DNA"/>
</dbReference>
<evidence type="ECO:0000256" key="4">
    <source>
        <dbReference type="ARBA" id="ARBA00022989"/>
    </source>
</evidence>
<comment type="subcellular location">
    <subcellularLocation>
        <location evidence="1">Membrane</location>
    </subcellularLocation>
</comment>
<comment type="similarity">
    <text evidence="2">Belongs to the UPF0057 (PMP3) family.</text>
</comment>
<dbReference type="Proteomes" id="UP000321258">
    <property type="component" value="Unassembled WGS sequence"/>
</dbReference>
<dbReference type="AlphaFoldDB" id="A0A512IP56"/>
<dbReference type="InterPro" id="IPR000612">
    <property type="entry name" value="PMP3"/>
</dbReference>
<evidence type="ECO:0008006" key="9">
    <source>
        <dbReference type="Google" id="ProtNLM"/>
    </source>
</evidence>
<dbReference type="Pfam" id="PF01679">
    <property type="entry name" value="Pmp3"/>
    <property type="match status" value="1"/>
</dbReference>
<evidence type="ECO:0000313" key="7">
    <source>
        <dbReference type="EMBL" id="GEO99483.1"/>
    </source>
</evidence>
<accession>A0A512IP56</accession>
<evidence type="ECO:0000256" key="2">
    <source>
        <dbReference type="ARBA" id="ARBA00009530"/>
    </source>
</evidence>
<keyword evidence="4 6" id="KW-1133">Transmembrane helix</keyword>
<evidence type="ECO:0000256" key="1">
    <source>
        <dbReference type="ARBA" id="ARBA00004370"/>
    </source>
</evidence>
<keyword evidence="3 6" id="KW-0812">Transmembrane</keyword>
<evidence type="ECO:0000256" key="6">
    <source>
        <dbReference type="SAM" id="Phobius"/>
    </source>
</evidence>
<dbReference type="RefSeq" id="WP_147078374.1">
    <property type="nucleotide sequence ID" value="NZ_BJZT01000018.1"/>
</dbReference>
<evidence type="ECO:0000313" key="8">
    <source>
        <dbReference type="Proteomes" id="UP000321258"/>
    </source>
</evidence>
<comment type="caution">
    <text evidence="7">The sequence shown here is derived from an EMBL/GenBank/DDBJ whole genome shotgun (WGS) entry which is preliminary data.</text>
</comment>
<dbReference type="PANTHER" id="PTHR21659:SF42">
    <property type="entry name" value="UPF0057 MEMBRANE PROTEIN ZK632.10-RELATED"/>
    <property type="match status" value="1"/>
</dbReference>
<keyword evidence="5 6" id="KW-0472">Membrane</keyword>
<proteinExistence type="inferred from homology"/>